<dbReference type="Proteomes" id="UP000515154">
    <property type="component" value="Linkage group LG2"/>
</dbReference>
<dbReference type="Gene3D" id="1.10.472.10">
    <property type="entry name" value="Cyclin-like"/>
    <property type="match status" value="2"/>
</dbReference>
<proteinExistence type="inferred from homology"/>
<dbReference type="InterPro" id="IPR036915">
    <property type="entry name" value="Cyclin-like_sf"/>
</dbReference>
<keyword evidence="4" id="KW-0131">Cell cycle</keyword>
<dbReference type="InterPro" id="IPR048258">
    <property type="entry name" value="Cyclins_cyclin-box"/>
</dbReference>
<evidence type="ECO:0000256" key="4">
    <source>
        <dbReference type="ARBA" id="ARBA00023306"/>
    </source>
</evidence>
<evidence type="ECO:0000313" key="8">
    <source>
        <dbReference type="Proteomes" id="UP000515154"/>
    </source>
</evidence>
<organism evidence="8 9">
    <name type="scientific">Octopus sinensis</name>
    <name type="common">East Asian common octopus</name>
    <dbReference type="NCBI Taxonomy" id="2607531"/>
    <lineage>
        <taxon>Eukaryota</taxon>
        <taxon>Metazoa</taxon>
        <taxon>Spiralia</taxon>
        <taxon>Lophotrochozoa</taxon>
        <taxon>Mollusca</taxon>
        <taxon>Cephalopoda</taxon>
        <taxon>Coleoidea</taxon>
        <taxon>Octopodiformes</taxon>
        <taxon>Octopoda</taxon>
        <taxon>Incirrata</taxon>
        <taxon>Octopodidae</taxon>
        <taxon>Octopus</taxon>
    </lineage>
</organism>
<name>A0A7E6EM40_9MOLL</name>
<dbReference type="PANTHER" id="PTHR10177">
    <property type="entry name" value="CYCLINS"/>
    <property type="match status" value="1"/>
</dbReference>
<dbReference type="InterPro" id="IPR013763">
    <property type="entry name" value="Cyclin-like_dom"/>
</dbReference>
<feature type="domain" description="Cyclin-like" evidence="7">
    <location>
        <begin position="152"/>
        <end position="237"/>
    </location>
</feature>
<dbReference type="InterPro" id="IPR006671">
    <property type="entry name" value="Cyclin_N"/>
</dbReference>
<keyword evidence="2" id="KW-0498">Mitosis</keyword>
<evidence type="ECO:0000256" key="3">
    <source>
        <dbReference type="ARBA" id="ARBA00023127"/>
    </source>
</evidence>
<keyword evidence="8" id="KW-1185">Reference proteome</keyword>
<evidence type="ECO:0000256" key="1">
    <source>
        <dbReference type="ARBA" id="ARBA00022618"/>
    </source>
</evidence>
<dbReference type="AlphaFoldDB" id="A0A7E6EM40"/>
<evidence type="ECO:0000256" key="6">
    <source>
        <dbReference type="SAM" id="MobiDB-lite"/>
    </source>
</evidence>
<reference evidence="9" key="1">
    <citation type="submission" date="2025-08" db="UniProtKB">
        <authorList>
            <consortium name="RefSeq"/>
        </authorList>
    </citation>
    <scope>IDENTIFICATION</scope>
</reference>
<dbReference type="InterPro" id="IPR039361">
    <property type="entry name" value="Cyclin"/>
</dbReference>
<dbReference type="RefSeq" id="XP_036356676.1">
    <property type="nucleotide sequence ID" value="XM_036500783.1"/>
</dbReference>
<dbReference type="SUPFAM" id="SSF47954">
    <property type="entry name" value="Cyclin-like"/>
    <property type="match status" value="1"/>
</dbReference>
<feature type="compositionally biased region" description="Polar residues" evidence="6">
    <location>
        <begin position="18"/>
        <end position="29"/>
    </location>
</feature>
<dbReference type="KEGG" id="osn:115208763"/>
<evidence type="ECO:0000313" key="9">
    <source>
        <dbReference type="RefSeq" id="XP_036356676.1"/>
    </source>
</evidence>
<evidence type="ECO:0000259" key="7">
    <source>
        <dbReference type="SMART" id="SM00385"/>
    </source>
</evidence>
<feature type="region of interest" description="Disordered" evidence="6">
    <location>
        <begin position="1"/>
        <end position="34"/>
    </location>
</feature>
<keyword evidence="3 5" id="KW-0195">Cyclin</keyword>
<dbReference type="PROSITE" id="PS00292">
    <property type="entry name" value="CYCLINS"/>
    <property type="match status" value="1"/>
</dbReference>
<dbReference type="FunFam" id="1.10.472.10:FF:000001">
    <property type="entry name" value="G2/mitotic-specific cyclin"/>
    <property type="match status" value="1"/>
</dbReference>
<evidence type="ECO:0000256" key="5">
    <source>
        <dbReference type="RuleBase" id="RU000383"/>
    </source>
</evidence>
<dbReference type="CDD" id="cd20722">
    <property type="entry name" value="CYCLIN_CCNO_rpt2"/>
    <property type="match status" value="1"/>
</dbReference>
<evidence type="ECO:0000256" key="2">
    <source>
        <dbReference type="ARBA" id="ARBA00022776"/>
    </source>
</evidence>
<dbReference type="Pfam" id="PF00134">
    <property type="entry name" value="Cyclin_N"/>
    <property type="match status" value="1"/>
</dbReference>
<accession>A0A7E6EM40</accession>
<sequence length="359" mass="42030">MGNKRKRDKLTEEETCQSKRCNTRSPSTVRESKENSVDVNRKIIRHYPDYKNVHIFHANLISEFASKPVYSEPEPCATPVRQTQTEPSKTLRCSKRLMRLCSQETYFDLGEIDTYRDDTFCYKLSIEEVHLPIRCLQHQTQMNEVLRLALVKWITDVHHRLYLCQETLFKTVNIIDRFFSLVDVHTESLQMLALASLLIASKYEEVIPPGIDELLEEINVKKNYRILLKKFERFILKAISFNLSHPTSLYFLEYYADVCIRNADLSCIEALKNSLATCRLVLELSLQDYQLSQIKPSLLSICLWLQSISNSKEVSGFILPNEHYSSSAFNDCFNKVRWLVSSLRRRYPDLDTISKWYKS</sequence>
<dbReference type="GO" id="GO:0051301">
    <property type="term" value="P:cell division"/>
    <property type="evidence" value="ECO:0007669"/>
    <property type="project" value="UniProtKB-KW"/>
</dbReference>
<protein>
    <submittedName>
        <fullName evidence="9">Cyclin-B2-1-like</fullName>
    </submittedName>
</protein>
<dbReference type="SMART" id="SM00385">
    <property type="entry name" value="CYCLIN"/>
    <property type="match status" value="1"/>
</dbReference>
<keyword evidence="1" id="KW-0132">Cell division</keyword>
<comment type="similarity">
    <text evidence="5">Belongs to the cyclin family.</text>
</comment>
<gene>
    <name evidence="9" type="primary">LOC115208763</name>
</gene>